<feature type="transmembrane region" description="Helical" evidence="1">
    <location>
        <begin position="290"/>
        <end position="310"/>
    </location>
</feature>
<keyword evidence="3" id="KW-1185">Reference proteome</keyword>
<dbReference type="GeneID" id="100889095"/>
<feature type="transmembrane region" description="Helical" evidence="1">
    <location>
        <begin position="255"/>
        <end position="278"/>
    </location>
</feature>
<reference evidence="3" key="1">
    <citation type="submission" date="2015-02" db="EMBL/GenBank/DDBJ databases">
        <title>Genome sequencing for Strongylocentrotus purpuratus.</title>
        <authorList>
            <person name="Murali S."/>
            <person name="Liu Y."/>
            <person name="Vee V."/>
            <person name="English A."/>
            <person name="Wang M."/>
            <person name="Skinner E."/>
            <person name="Han Y."/>
            <person name="Muzny D.M."/>
            <person name="Worley K.C."/>
            <person name="Gibbs R.A."/>
        </authorList>
    </citation>
    <scope>NUCLEOTIDE SEQUENCE</scope>
</reference>
<dbReference type="RefSeq" id="XP_003726241.1">
    <property type="nucleotide sequence ID" value="XM_003726193.3"/>
</dbReference>
<reference evidence="2" key="2">
    <citation type="submission" date="2021-01" db="UniProtKB">
        <authorList>
            <consortium name="EnsemblMetazoa"/>
        </authorList>
    </citation>
    <scope>IDENTIFICATION</scope>
</reference>
<dbReference type="KEGG" id="spu:100889095"/>
<organism evidence="2 3">
    <name type="scientific">Strongylocentrotus purpuratus</name>
    <name type="common">Purple sea urchin</name>
    <dbReference type="NCBI Taxonomy" id="7668"/>
    <lineage>
        <taxon>Eukaryota</taxon>
        <taxon>Metazoa</taxon>
        <taxon>Echinodermata</taxon>
        <taxon>Eleutherozoa</taxon>
        <taxon>Echinozoa</taxon>
        <taxon>Echinoidea</taxon>
        <taxon>Euechinoidea</taxon>
        <taxon>Echinacea</taxon>
        <taxon>Camarodonta</taxon>
        <taxon>Echinidea</taxon>
        <taxon>Strongylocentrotidae</taxon>
        <taxon>Strongylocentrotus</taxon>
    </lineage>
</organism>
<proteinExistence type="predicted"/>
<protein>
    <submittedName>
        <fullName evidence="2">Uncharacterized protein</fullName>
    </submittedName>
</protein>
<dbReference type="InParanoid" id="A0A7M7GGV6"/>
<accession>A0A7M7GGV6</accession>
<keyword evidence="1" id="KW-0472">Membrane</keyword>
<dbReference type="OrthoDB" id="10125593at2759"/>
<name>A0A7M7GGV6_STRPU</name>
<evidence type="ECO:0000313" key="3">
    <source>
        <dbReference type="Proteomes" id="UP000007110"/>
    </source>
</evidence>
<keyword evidence="1" id="KW-0812">Transmembrane</keyword>
<dbReference type="EnsemblMetazoa" id="XM_003726193">
    <property type="protein sequence ID" value="XP_003726241"/>
    <property type="gene ID" value="LOC100889095"/>
</dbReference>
<evidence type="ECO:0000256" key="1">
    <source>
        <dbReference type="SAM" id="Phobius"/>
    </source>
</evidence>
<dbReference type="EnsemblMetazoa" id="XM_011677673">
    <property type="protein sequence ID" value="XP_011675975"/>
    <property type="gene ID" value="LOC100889095"/>
</dbReference>
<dbReference type="AlphaFoldDB" id="A0A7M7GGV6"/>
<dbReference type="RefSeq" id="XP_011675975.1">
    <property type="nucleotide sequence ID" value="XM_011677673.2"/>
</dbReference>
<evidence type="ECO:0000313" key="2">
    <source>
        <dbReference type="EnsemblMetazoa" id="XP_003726241"/>
    </source>
</evidence>
<sequence>MAFPSRLTLSGIPFRYLLNFFSAIQSLAVILDNSDESVGREVLRALGLREIQRNYLYDRYRRPIYEALIWRRNWKGTVQDFYRVLSSTNQTEALQTLFTFLRENLNDRRHVPERATKTNWAILLNSTQYRISPEISWPRVFVKTYFFPICNRVQEIVYMVFPFSTAYASDMYRSISNLLNNMNIGILFLTVVQNAITICREGRLQNSVTIFISVSLWIKLYLMKEPFNQLREMVPSGNDEQKLRRADFLYKEIRIALLFVFFFKLALVMFGCALFYAFPDFLLEDLQSKMTQFALFLFVFELAHNAFYLFTFYRDSNIFRIINDLFPM</sequence>
<keyword evidence="1" id="KW-1133">Transmembrane helix</keyword>
<dbReference type="Proteomes" id="UP000007110">
    <property type="component" value="Unassembled WGS sequence"/>
</dbReference>